<dbReference type="OrthoDB" id="5356243at2"/>
<dbReference type="Proteomes" id="UP000249746">
    <property type="component" value="Unassembled WGS sequence"/>
</dbReference>
<name>A0A2W6MTK2_9HELI</name>
<dbReference type="AlphaFoldDB" id="A0A2W6MTK2"/>
<keyword evidence="2" id="KW-1185">Reference proteome</keyword>
<sequence>MALTQDSLVSKMEKHLKLQGYTKVEDEDNGRGYRRYSMPFLRALSAAVIEEIQENARVQDKGSECSGEWSIQ</sequence>
<dbReference type="RefSeq" id="WP_111230675.1">
    <property type="nucleotide sequence ID" value="NZ_NBIU01000056.1"/>
</dbReference>
<reference evidence="1 2" key="1">
    <citation type="submission" date="2017-03" db="EMBL/GenBank/DDBJ databases">
        <title>Genomic and clinical evidence uncovers the enterohepatic species Helicobacter valdiviensis as a potential human intestinal pathogen.</title>
        <authorList>
            <person name="Fresia P."/>
            <person name="Jara R."/>
            <person name="Sierra R."/>
            <person name="Ferres I."/>
            <person name="Greif G."/>
            <person name="Iraola G."/>
            <person name="Collado L."/>
        </authorList>
    </citation>
    <scope>NUCLEOTIDE SEQUENCE [LARGE SCALE GENOMIC DNA]</scope>
    <source>
        <strain evidence="1 2">WBE14</strain>
    </source>
</reference>
<proteinExistence type="predicted"/>
<organism evidence="1 2">
    <name type="scientific">Helicobacter valdiviensis</name>
    <dbReference type="NCBI Taxonomy" id="1458358"/>
    <lineage>
        <taxon>Bacteria</taxon>
        <taxon>Pseudomonadati</taxon>
        <taxon>Campylobacterota</taxon>
        <taxon>Epsilonproteobacteria</taxon>
        <taxon>Campylobacterales</taxon>
        <taxon>Helicobacteraceae</taxon>
        <taxon>Helicobacter</taxon>
    </lineage>
</organism>
<gene>
    <name evidence="1" type="ORF">B6S12_10160</name>
</gene>
<evidence type="ECO:0000313" key="1">
    <source>
        <dbReference type="EMBL" id="PZT47239.1"/>
    </source>
</evidence>
<protein>
    <submittedName>
        <fullName evidence="1">Uncharacterized protein</fullName>
    </submittedName>
</protein>
<evidence type="ECO:0000313" key="2">
    <source>
        <dbReference type="Proteomes" id="UP000249746"/>
    </source>
</evidence>
<comment type="caution">
    <text evidence="1">The sequence shown here is derived from an EMBL/GenBank/DDBJ whole genome shotgun (WGS) entry which is preliminary data.</text>
</comment>
<dbReference type="EMBL" id="NBIU01000056">
    <property type="protein sequence ID" value="PZT47239.1"/>
    <property type="molecule type" value="Genomic_DNA"/>
</dbReference>
<accession>A0A2W6MTK2</accession>